<name>A0A0W8DLS8_PHYNI</name>
<proteinExistence type="predicted"/>
<accession>A0A0W8DLS8</accession>
<sequence length="370" mass="41035">MADATLYRTAGHPEKARLVFNAQLHQQLKNIAKNREISAVPGAPTISSNGSMRPTQPMVLNGAGRSTELNGWSLEKKMMALAEALDLLRRPFFFYLDFGTAAAAEASNGGSAGASGDRKLTYHSYFNKMLPLHVGQTVLLDLWDYLMDMVDHVPIRKIFSYMIVFKTSASNRLDLPSASDRILLAQTPFFEVGPQSRSNGSSLSAASPALSYLSHLSELAQAMLRPTADSEMDPAKKAAVGKKALQRLKNWDASARLKRTRSGGDAVFRDSLVDEELSVDLSIASKLDANFKMIAEQMDPTKHQRESQENGEHARAKRYFPRELEAYAERALSQYVLVLWEYYEAAFENPAKMPVAPSLEFTISVPFFSD</sequence>
<protein>
    <submittedName>
        <fullName evidence="1">Vacuolar fusion protein CCZ1</fullName>
    </submittedName>
</protein>
<dbReference type="Proteomes" id="UP000054636">
    <property type="component" value="Unassembled WGS sequence"/>
</dbReference>
<evidence type="ECO:0000313" key="1">
    <source>
        <dbReference type="EMBL" id="KUF97338.1"/>
    </source>
</evidence>
<reference evidence="1 2" key="1">
    <citation type="submission" date="2015-11" db="EMBL/GenBank/DDBJ databases">
        <title>Genomes and virulence difference between two physiological races of Phytophthora nicotianae.</title>
        <authorList>
            <person name="Liu H."/>
            <person name="Ma X."/>
            <person name="Yu H."/>
            <person name="Fang D."/>
            <person name="Li Y."/>
            <person name="Wang X."/>
            <person name="Wang W."/>
            <person name="Dong Y."/>
            <person name="Xiao B."/>
        </authorList>
    </citation>
    <scope>NUCLEOTIDE SEQUENCE [LARGE SCALE GENOMIC DNA]</scope>
    <source>
        <strain evidence="2">race 1</strain>
    </source>
</reference>
<dbReference type="PANTHER" id="PTHR35397">
    <property type="entry name" value="C2 DOMAIN-CONTAINING PROTEIN-RELATED"/>
    <property type="match status" value="1"/>
</dbReference>
<dbReference type="EMBL" id="LNFP01000118">
    <property type="protein sequence ID" value="KUF97338.1"/>
    <property type="molecule type" value="Genomic_DNA"/>
</dbReference>
<dbReference type="AlphaFoldDB" id="A0A0W8DLS8"/>
<dbReference type="PANTHER" id="PTHR35397:SF1">
    <property type="entry name" value="ARMADILLO-LIKE HELICAL DOMAIN-CONTAINING PROTEIN"/>
    <property type="match status" value="1"/>
</dbReference>
<gene>
    <name evidence="1" type="ORF">AM588_10011680</name>
</gene>
<organism evidence="1 2">
    <name type="scientific">Phytophthora nicotianae</name>
    <name type="common">Potato buckeye rot agent</name>
    <name type="synonym">Phytophthora parasitica</name>
    <dbReference type="NCBI Taxonomy" id="4792"/>
    <lineage>
        <taxon>Eukaryota</taxon>
        <taxon>Sar</taxon>
        <taxon>Stramenopiles</taxon>
        <taxon>Oomycota</taxon>
        <taxon>Peronosporomycetes</taxon>
        <taxon>Peronosporales</taxon>
        <taxon>Peronosporaceae</taxon>
        <taxon>Phytophthora</taxon>
    </lineage>
</organism>
<evidence type="ECO:0000313" key="2">
    <source>
        <dbReference type="Proteomes" id="UP000054636"/>
    </source>
</evidence>
<comment type="caution">
    <text evidence="1">The sequence shown here is derived from an EMBL/GenBank/DDBJ whole genome shotgun (WGS) entry which is preliminary data.</text>
</comment>